<gene>
    <name evidence="1" type="ORF">BSTOLATCC_MIC28750</name>
</gene>
<dbReference type="EMBL" id="CAJZBQ010000028">
    <property type="protein sequence ID" value="CAG9321470.1"/>
    <property type="molecule type" value="Genomic_DNA"/>
</dbReference>
<dbReference type="SMART" id="SM00368">
    <property type="entry name" value="LRR_RI"/>
    <property type="match status" value="4"/>
</dbReference>
<dbReference type="InterPro" id="IPR052394">
    <property type="entry name" value="LRR-containing"/>
</dbReference>
<dbReference type="Gene3D" id="1.10.238.10">
    <property type="entry name" value="EF-hand"/>
    <property type="match status" value="1"/>
</dbReference>
<accession>A0AAU9J3J9</accession>
<keyword evidence="2" id="KW-1185">Reference proteome</keyword>
<dbReference type="AlphaFoldDB" id="A0AAU9J3J9"/>
<dbReference type="InterPro" id="IPR001611">
    <property type="entry name" value="Leu-rich_rpt"/>
</dbReference>
<comment type="caution">
    <text evidence="1">The sequence shown here is derived from an EMBL/GenBank/DDBJ whole genome shotgun (WGS) entry which is preliminary data.</text>
</comment>
<sequence length="924" mass="106138">MEKSKSHKKLRLLPKLSPRATLMSFGNFRTFDNTSKTSLSSPIKMQTRTFQSTFPPISLRDELESGEVSRRLFLKSREKAESGSMQTYAGAIGPVARLEYFDSFKNLPKVSQRNKFEKLEDSPNVAYLQRLEQNQLQPKPFGMVRRSGPENNLDIHCYSMGDLYAEAFSEGLEHVKGLEKINLNGNRLTERGSFSILSKLPSHKIRAISLADNKIGQKSVAKIIDMLSGFNSTLRHLNLENTSISDAAVSELCQILADNKTLSRLNLARNNLTDNSAAALHDLLYHTQSLKRLDLHWNKIRGDGALLLFQGLAENDVLKVLDLSWNAMGRNNSLEVATTIGQALKNHKTLYHLDFSYNYFNSEECKVIGEFLNENHVILGIHMAGNECSLSAKGFIKPQMAGERLEQGHFFRRIIEPSRNYSYKESINCWVCEDWVEIDFYWKPKISGNADSEPIFLHLECDNYAADLMSENHDGTYKLTRAVPPGLVKFFFSHYGNPMKSLEHKIIQLETPIQRQIQFWPGFIETIKMHSINVLQPNGPVCCKNINFDVKPRIPGLVYIPPEQELERIPWSIPISLFRDYKFDDENLLNECFEFDWKHSRLMNFIKNQADQDRVKEILKANYKHIRETYKYLAAFSGSEIFSIGSNVLTDFLNQCQIIDSNYAVSDLGVNWNSCIVPKEKGQLYNPGSALVRYEFMEILVRIANDRYIRNKICTTVAESIQKLLDEHLLTVMRNNDTNKWRFDKYVCEEVDLVLKAHKPILDALYRKYSGKKTLPGMKAFMSLEEFRQLCSEAGLINDNFAAREIDLCFTQAMMTQVDELYKKRHIEMSFVEFLEALSRGCDMADLNPNAMLSEQEEIQQLFKTNNLNTSLRSKLESAFPNLVKICPQLVQDSFVFPTSETYKIMMYKAKSDNFPTSPRSYLD</sequence>
<reference evidence="1" key="1">
    <citation type="submission" date="2021-09" db="EMBL/GenBank/DDBJ databases">
        <authorList>
            <consortium name="AG Swart"/>
            <person name="Singh M."/>
            <person name="Singh A."/>
            <person name="Seah K."/>
            <person name="Emmerich C."/>
        </authorList>
    </citation>
    <scope>NUCLEOTIDE SEQUENCE</scope>
    <source>
        <strain evidence="1">ATCC30299</strain>
    </source>
</reference>
<dbReference type="Gene3D" id="3.80.10.10">
    <property type="entry name" value="Ribonuclease Inhibitor"/>
    <property type="match status" value="1"/>
</dbReference>
<dbReference type="PANTHER" id="PTHR24114:SF2">
    <property type="entry name" value="F-BOX DOMAIN-CONTAINING PROTEIN-RELATED"/>
    <property type="match status" value="1"/>
</dbReference>
<evidence type="ECO:0000313" key="1">
    <source>
        <dbReference type="EMBL" id="CAG9321470.1"/>
    </source>
</evidence>
<evidence type="ECO:0000313" key="2">
    <source>
        <dbReference type="Proteomes" id="UP001162131"/>
    </source>
</evidence>
<dbReference type="PANTHER" id="PTHR24114">
    <property type="entry name" value="LEUCINE RICH REPEAT FAMILY PROTEIN"/>
    <property type="match status" value="1"/>
</dbReference>
<dbReference type="SUPFAM" id="SSF52047">
    <property type="entry name" value="RNI-like"/>
    <property type="match status" value="1"/>
</dbReference>
<dbReference type="InterPro" id="IPR032675">
    <property type="entry name" value="LRR_dom_sf"/>
</dbReference>
<proteinExistence type="predicted"/>
<protein>
    <submittedName>
        <fullName evidence="1">Uncharacterized protein</fullName>
    </submittedName>
</protein>
<dbReference type="Proteomes" id="UP001162131">
    <property type="component" value="Unassembled WGS sequence"/>
</dbReference>
<name>A0AAU9J3J9_9CILI</name>
<organism evidence="1 2">
    <name type="scientific">Blepharisma stoltei</name>
    <dbReference type="NCBI Taxonomy" id="1481888"/>
    <lineage>
        <taxon>Eukaryota</taxon>
        <taxon>Sar</taxon>
        <taxon>Alveolata</taxon>
        <taxon>Ciliophora</taxon>
        <taxon>Postciliodesmatophora</taxon>
        <taxon>Heterotrichea</taxon>
        <taxon>Heterotrichida</taxon>
        <taxon>Blepharismidae</taxon>
        <taxon>Blepharisma</taxon>
    </lineage>
</organism>
<dbReference type="Pfam" id="PF13516">
    <property type="entry name" value="LRR_6"/>
    <property type="match status" value="3"/>
</dbReference>